<dbReference type="Proteomes" id="UP001055039">
    <property type="component" value="Unassembled WGS sequence"/>
</dbReference>
<comment type="caution">
    <text evidence="2">The sequence shown here is derived from an EMBL/GenBank/DDBJ whole genome shotgun (WGS) entry which is preliminary data.</text>
</comment>
<evidence type="ECO:0000256" key="1">
    <source>
        <dbReference type="SAM" id="MobiDB-lite"/>
    </source>
</evidence>
<reference evidence="2" key="1">
    <citation type="journal article" date="2021" name="Front. Microbiol.">
        <title>Comprehensive Comparative Genomics and Phenotyping of Methylobacterium Species.</title>
        <authorList>
            <person name="Alessa O."/>
            <person name="Ogura Y."/>
            <person name="Fujitani Y."/>
            <person name="Takami H."/>
            <person name="Hayashi T."/>
            <person name="Sahin N."/>
            <person name="Tani A."/>
        </authorList>
    </citation>
    <scope>NUCLEOTIDE SEQUENCE</scope>
    <source>
        <strain evidence="2">NBRC 15686</strain>
    </source>
</reference>
<reference evidence="2" key="2">
    <citation type="submission" date="2021-08" db="EMBL/GenBank/DDBJ databases">
        <authorList>
            <person name="Tani A."/>
            <person name="Ola A."/>
            <person name="Ogura Y."/>
            <person name="Katsura K."/>
            <person name="Hayashi T."/>
        </authorList>
    </citation>
    <scope>NUCLEOTIDE SEQUENCE</scope>
    <source>
        <strain evidence="2">NBRC 15686</strain>
    </source>
</reference>
<accession>A0ABQ4UKN9</accession>
<feature type="region of interest" description="Disordered" evidence="1">
    <location>
        <begin position="200"/>
        <end position="219"/>
    </location>
</feature>
<evidence type="ECO:0000313" key="3">
    <source>
        <dbReference type="Proteomes" id="UP001055039"/>
    </source>
</evidence>
<dbReference type="EMBL" id="BPRC01000016">
    <property type="protein sequence ID" value="GJE66675.1"/>
    <property type="molecule type" value="Genomic_DNA"/>
</dbReference>
<evidence type="ECO:0000313" key="2">
    <source>
        <dbReference type="EMBL" id="GJE66675.1"/>
    </source>
</evidence>
<keyword evidence="3" id="KW-1185">Reference proteome</keyword>
<proteinExistence type="predicted"/>
<feature type="region of interest" description="Disordered" evidence="1">
    <location>
        <begin position="104"/>
        <end position="169"/>
    </location>
</feature>
<gene>
    <name evidence="2" type="ORF">LNAOJCKE_3895</name>
</gene>
<feature type="compositionally biased region" description="Basic and acidic residues" evidence="1">
    <location>
        <begin position="157"/>
        <end position="167"/>
    </location>
</feature>
<organism evidence="2 3">
    <name type="scientific">Methylorubrum aminovorans</name>
    <dbReference type="NCBI Taxonomy" id="269069"/>
    <lineage>
        <taxon>Bacteria</taxon>
        <taxon>Pseudomonadati</taxon>
        <taxon>Pseudomonadota</taxon>
        <taxon>Alphaproteobacteria</taxon>
        <taxon>Hyphomicrobiales</taxon>
        <taxon>Methylobacteriaceae</taxon>
        <taxon>Methylorubrum</taxon>
    </lineage>
</organism>
<name>A0ABQ4UKN9_9HYPH</name>
<sequence length="219" mass="23190">MPMQRPPEANRIESFCLVAPELGPQPGLPRGCAAKLFATHNSRPRGFFRRCLPAQWGKSVRPRKAKADLQGKLAAATPGTARSPSQACHADITLSRDGLGHILTQRGGGADRPPCHASVRTGKTRRSGELSASRSNQLPLFRPTGRSASRSGCGFGARERDGSETRGRAWAPCSSARFRGVSEGAPRGASWAPAVAGAAWPFGPPASKAEAPVGRRHEQ</sequence>
<protein>
    <submittedName>
        <fullName evidence="2">Uncharacterized protein</fullName>
    </submittedName>
</protein>